<reference evidence="6" key="1">
    <citation type="journal article" date="2019" name="bioRxiv">
        <title>Genomics, evolutionary history and diagnostics of the Alternaria alternata species group including apple and Asian pear pathotypes.</title>
        <authorList>
            <person name="Armitage A.D."/>
            <person name="Cockerton H.M."/>
            <person name="Sreenivasaprasad S."/>
            <person name="Woodhall J.W."/>
            <person name="Lane C.R."/>
            <person name="Harrison R.J."/>
            <person name="Clarkson J.P."/>
        </authorList>
    </citation>
    <scope>NUCLEOTIDE SEQUENCE [LARGE SCALE GENOMIC DNA]</scope>
    <source>
        <strain evidence="6">RGR 97.0016</strain>
    </source>
</reference>
<dbReference type="GO" id="GO:0034974">
    <property type="term" value="C:Swi5-Swi2 complex"/>
    <property type="evidence" value="ECO:0007669"/>
    <property type="project" value="TreeGrafter"/>
</dbReference>
<comment type="caution">
    <text evidence="5">The sequence shown here is derived from an EMBL/GenBank/DDBJ whole genome shotgun (WGS) entry which is preliminary data.</text>
</comment>
<proteinExistence type="inferred from homology"/>
<feature type="region of interest" description="Disordered" evidence="4">
    <location>
        <begin position="414"/>
        <end position="438"/>
    </location>
</feature>
<dbReference type="AlphaFoldDB" id="A0A4Q4QE51"/>
<dbReference type="Gene3D" id="1.20.5.170">
    <property type="match status" value="1"/>
</dbReference>
<dbReference type="InterPro" id="IPR010760">
    <property type="entry name" value="DNA-repair_Swi5"/>
</dbReference>
<keyword evidence="2" id="KW-0227">DNA damage</keyword>
<dbReference type="GO" id="GO:0000709">
    <property type="term" value="P:meiotic joint molecule formation"/>
    <property type="evidence" value="ECO:0007669"/>
    <property type="project" value="TreeGrafter"/>
</dbReference>
<feature type="region of interest" description="Disordered" evidence="4">
    <location>
        <begin position="170"/>
        <end position="209"/>
    </location>
</feature>
<dbReference type="OrthoDB" id="255837at2759"/>
<evidence type="ECO:0000313" key="6">
    <source>
        <dbReference type="Proteomes" id="UP000293823"/>
    </source>
</evidence>
<evidence type="ECO:0000256" key="2">
    <source>
        <dbReference type="ARBA" id="ARBA00022763"/>
    </source>
</evidence>
<evidence type="ECO:0000256" key="4">
    <source>
        <dbReference type="SAM" id="MobiDB-lite"/>
    </source>
</evidence>
<dbReference type="Proteomes" id="UP000293823">
    <property type="component" value="Unassembled WGS sequence"/>
</dbReference>
<evidence type="ECO:0000256" key="3">
    <source>
        <dbReference type="ARBA" id="ARBA00023204"/>
    </source>
</evidence>
<name>A0A4Q4QE51_9PLEO</name>
<organism evidence="5 6">
    <name type="scientific">Alternaria arborescens</name>
    <dbReference type="NCBI Taxonomy" id="156630"/>
    <lineage>
        <taxon>Eukaryota</taxon>
        <taxon>Fungi</taxon>
        <taxon>Dikarya</taxon>
        <taxon>Ascomycota</taxon>
        <taxon>Pezizomycotina</taxon>
        <taxon>Dothideomycetes</taxon>
        <taxon>Pleosporomycetidae</taxon>
        <taxon>Pleosporales</taxon>
        <taxon>Pleosporineae</taxon>
        <taxon>Pleosporaceae</taxon>
        <taxon>Alternaria</taxon>
        <taxon>Alternaria sect. Alternaria</taxon>
    </lineage>
</organism>
<evidence type="ECO:0000256" key="1">
    <source>
        <dbReference type="ARBA" id="ARBA00008060"/>
    </source>
</evidence>
<dbReference type="EMBL" id="PEJP01000063">
    <property type="protein sequence ID" value="RYO39825.1"/>
    <property type="molecule type" value="Genomic_DNA"/>
</dbReference>
<feature type="region of interest" description="Disordered" evidence="4">
    <location>
        <begin position="137"/>
        <end position="157"/>
    </location>
</feature>
<evidence type="ECO:0008006" key="7">
    <source>
        <dbReference type="Google" id="ProtNLM"/>
    </source>
</evidence>
<keyword evidence="3" id="KW-0234">DNA repair</keyword>
<dbReference type="GO" id="GO:0032798">
    <property type="term" value="C:Swi5-Sfr1 complex"/>
    <property type="evidence" value="ECO:0007669"/>
    <property type="project" value="TreeGrafter"/>
</dbReference>
<feature type="compositionally biased region" description="Basic and acidic residues" evidence="4">
    <location>
        <begin position="196"/>
        <end position="209"/>
    </location>
</feature>
<comment type="similarity">
    <text evidence="1">Belongs to the SWI5/SAE3 family.</text>
</comment>
<dbReference type="PANTHER" id="PTHR28529:SF2">
    <property type="entry name" value="DNA REPAIR PROTEIN SWI5 HOMOLOG"/>
    <property type="match status" value="1"/>
</dbReference>
<sequence>MRSTPSSPTPTPNCSFTFTTRDMAIEKGATEIADSEDDPMTSSPGVVPDEAADKLCAMACVPYQERQDALHRADCLHQAFAQRNANAASCSAEGLGGDRDDAQIDDASKIDQTNTTLQDPNTVQEEGAVNELGHHDLSSHSELRSSNSASMTGAISDESNVMLVQTLPKMESQPGEEVPARKADTDIQQDRSNQTTKDEPAKQSDMRAVESAVVKDVENDSEADYQEQPCIASSNSLARNEQAATESVHPIILDTQSKTPNTIEQHPSDASVDVEVSDGFRPLSQGYTAHGSLFRESSNNGSQVAGQLPAYEYPNENAAHSPIASTAASIGTTSVDSAADASVDRVGNHVVPNLSLGAEQHDAQSPGTTLCNSQIDTDTSETAMSARETSPMIDHKQTLLRDSTEQHLAVAETALSRKSADEDSVASSPTTEPATYDQSHTGACYMTSLPQTSPLKTSQETTLDEMRAQKAALLASLGALPAIQVLIEEHALSDAELDDANDVPTKTDIMAAANKIVREHIKLLHEYNELKDMGQGLMGLIADQRGARIVEVQEEFGIDVAD</sequence>
<accession>A0A4Q4QE51</accession>
<gene>
    <name evidence="5" type="ORF">AA0113_g11099</name>
</gene>
<feature type="compositionally biased region" description="Polar residues" evidence="4">
    <location>
        <begin position="425"/>
        <end position="438"/>
    </location>
</feature>
<dbReference type="PANTHER" id="PTHR28529">
    <property type="entry name" value="DNA REPAIR PROTEIN SWI5 HOMOLOG"/>
    <property type="match status" value="1"/>
</dbReference>
<evidence type="ECO:0000313" key="5">
    <source>
        <dbReference type="EMBL" id="RYO39825.1"/>
    </source>
</evidence>
<dbReference type="GO" id="GO:0010772">
    <property type="term" value="P:meiotic DNA recombinase assembly involved in reciprocal meiotic recombination"/>
    <property type="evidence" value="ECO:0007669"/>
    <property type="project" value="TreeGrafter"/>
</dbReference>
<dbReference type="Pfam" id="PF07061">
    <property type="entry name" value="Swi5"/>
    <property type="match status" value="1"/>
</dbReference>
<feature type="compositionally biased region" description="Basic and acidic residues" evidence="4">
    <location>
        <begin position="178"/>
        <end position="189"/>
    </location>
</feature>
<keyword evidence="6" id="KW-1185">Reference proteome</keyword>
<protein>
    <recommendedName>
        <fullName evidence="7">Swi5-domain-containing protein</fullName>
    </recommendedName>
</protein>